<gene>
    <name evidence="6" type="primary">LOC116286706</name>
</gene>
<accession>A0A6P8H167</accession>
<dbReference type="RefSeq" id="XP_031549136.1">
    <property type="nucleotide sequence ID" value="XM_031693276.1"/>
</dbReference>
<dbReference type="Gene3D" id="1.20.80.10">
    <property type="match status" value="1"/>
</dbReference>
<evidence type="ECO:0000256" key="2">
    <source>
        <dbReference type="SAM" id="MobiDB-lite"/>
    </source>
</evidence>
<evidence type="ECO:0000259" key="3">
    <source>
        <dbReference type="PROSITE" id="PS50866"/>
    </source>
</evidence>
<name>A0A6P8H167_ACTTE</name>
<dbReference type="InterPro" id="IPR014352">
    <property type="entry name" value="FERM/acyl-CoA-bd_prot_sf"/>
</dbReference>
<dbReference type="Proteomes" id="UP000515163">
    <property type="component" value="Unplaced"/>
</dbReference>
<dbReference type="OrthoDB" id="5839451at2759"/>
<sequence length="407" mass="47802">MADGEDIAGNPSSHDLTITEDHNSSGKDVLNTRNEEENGEPYKNGFGLTEYYRFCLQYYHKEKQIIKLSYDEKLQLTAYWKQVTSGRYDPEKFPDVGYFDVIGNDRRRVWESLGDMSKTEAMENFCILIEQCSPELKPWMEAQQKEAEEIKRKVQEEEERKRKEMEEAAERERQMLAEEEARRKAEEEEERKKLEEIKRQEELLIQQQEQQQQQQQQQQEQQQVDGIQQKTPLKQETLQEKASPLVNGAPRILPASLWTRPKVMEFIQHVKSDPSSVLVVGRGETMTVRVPTHDSGTCLFWEFATEYYDLGFGVSFEWSHPNSKNITVAVNESDDDEFAEEEDKPAENEAHKPRVDEILPVVRRPCHEEVIVGSHMYPGRGVYLLKFDNSYSLFRSKTLYYRVYYTR</sequence>
<proteinExistence type="predicted"/>
<dbReference type="Pfam" id="PF00887">
    <property type="entry name" value="ACBP"/>
    <property type="match status" value="1"/>
</dbReference>
<feature type="region of interest" description="Disordered" evidence="2">
    <location>
        <begin position="150"/>
        <end position="191"/>
    </location>
</feature>
<feature type="domain" description="ACB" evidence="4">
    <location>
        <begin position="18"/>
        <end position="138"/>
    </location>
</feature>
<reference evidence="6" key="1">
    <citation type="submission" date="2025-08" db="UniProtKB">
        <authorList>
            <consortium name="RefSeq"/>
        </authorList>
    </citation>
    <scope>IDENTIFICATION</scope>
    <source>
        <tissue evidence="6">Tentacle</tissue>
    </source>
</reference>
<dbReference type="PANTHER" id="PTHR22973:SF12">
    <property type="entry name" value="LD35087P"/>
    <property type="match status" value="1"/>
</dbReference>
<dbReference type="AlphaFoldDB" id="A0A6P8H167"/>
<evidence type="ECO:0000313" key="5">
    <source>
        <dbReference type="Proteomes" id="UP000515163"/>
    </source>
</evidence>
<feature type="compositionally biased region" description="Acidic residues" evidence="2">
    <location>
        <begin position="333"/>
        <end position="344"/>
    </location>
</feature>
<dbReference type="SUPFAM" id="SSF47027">
    <property type="entry name" value="Acyl-CoA binding protein"/>
    <property type="match status" value="1"/>
</dbReference>
<dbReference type="InterPro" id="IPR036598">
    <property type="entry name" value="GOLD_dom_sf"/>
</dbReference>
<keyword evidence="1" id="KW-0007">Acetylation</keyword>
<dbReference type="FunCoup" id="A0A6P8H167">
    <property type="interactions" value="2696"/>
</dbReference>
<dbReference type="GO" id="GO:0000139">
    <property type="term" value="C:Golgi membrane"/>
    <property type="evidence" value="ECO:0007669"/>
    <property type="project" value="TreeGrafter"/>
</dbReference>
<dbReference type="Pfam" id="PF13897">
    <property type="entry name" value="GOLD_2"/>
    <property type="match status" value="1"/>
</dbReference>
<dbReference type="GO" id="GO:0000062">
    <property type="term" value="F:fatty-acyl-CoA binding"/>
    <property type="evidence" value="ECO:0007669"/>
    <property type="project" value="InterPro"/>
</dbReference>
<protein>
    <submittedName>
        <fullName evidence="6">Golgi resident protein GCP60-like</fullName>
    </submittedName>
</protein>
<dbReference type="PROSITE" id="PS51228">
    <property type="entry name" value="ACB_2"/>
    <property type="match status" value="1"/>
</dbReference>
<dbReference type="InterPro" id="IPR009038">
    <property type="entry name" value="GOLD_dom"/>
</dbReference>
<evidence type="ECO:0000259" key="4">
    <source>
        <dbReference type="PROSITE" id="PS51228"/>
    </source>
</evidence>
<dbReference type="KEGG" id="aten:116286706"/>
<evidence type="ECO:0000313" key="6">
    <source>
        <dbReference type="RefSeq" id="XP_031549136.1"/>
    </source>
</evidence>
<dbReference type="InterPro" id="IPR000582">
    <property type="entry name" value="Acyl-CoA-binding_protein"/>
</dbReference>
<dbReference type="PANTHER" id="PTHR22973">
    <property type="entry name" value="LD35087P"/>
    <property type="match status" value="1"/>
</dbReference>
<dbReference type="InParanoid" id="A0A6P8H167"/>
<dbReference type="InterPro" id="IPR052269">
    <property type="entry name" value="Golgi-PI4KB_interaction"/>
</dbReference>
<feature type="domain" description="GOLD" evidence="3">
    <location>
        <begin position="260"/>
        <end position="405"/>
    </location>
</feature>
<dbReference type="Gene3D" id="2.60.120.680">
    <property type="entry name" value="GOLD domain"/>
    <property type="match status" value="1"/>
</dbReference>
<dbReference type="GeneID" id="116286706"/>
<feature type="region of interest" description="Disordered" evidence="2">
    <location>
        <begin position="1"/>
        <end position="42"/>
    </location>
</feature>
<evidence type="ECO:0000256" key="1">
    <source>
        <dbReference type="ARBA" id="ARBA00022990"/>
    </source>
</evidence>
<organism evidence="5 6">
    <name type="scientific">Actinia tenebrosa</name>
    <name type="common">Australian red waratah sea anemone</name>
    <dbReference type="NCBI Taxonomy" id="6105"/>
    <lineage>
        <taxon>Eukaryota</taxon>
        <taxon>Metazoa</taxon>
        <taxon>Cnidaria</taxon>
        <taxon>Anthozoa</taxon>
        <taxon>Hexacorallia</taxon>
        <taxon>Actiniaria</taxon>
        <taxon>Actiniidae</taxon>
        <taxon>Actinia</taxon>
    </lineage>
</organism>
<dbReference type="SUPFAM" id="SSF101576">
    <property type="entry name" value="Supernatant protein factor (SPF), C-terminal domain"/>
    <property type="match status" value="1"/>
</dbReference>
<keyword evidence="5" id="KW-1185">Reference proteome</keyword>
<dbReference type="InterPro" id="IPR035984">
    <property type="entry name" value="Acyl-CoA-binding_sf"/>
</dbReference>
<feature type="region of interest" description="Disordered" evidence="2">
    <location>
        <begin position="333"/>
        <end position="352"/>
    </location>
</feature>
<dbReference type="PROSITE" id="PS50866">
    <property type="entry name" value="GOLD"/>
    <property type="match status" value="1"/>
</dbReference>